<dbReference type="SMART" id="SM00347">
    <property type="entry name" value="HTH_MARR"/>
    <property type="match status" value="1"/>
</dbReference>
<evidence type="ECO:0000256" key="3">
    <source>
        <dbReference type="ARBA" id="ARBA00023163"/>
    </source>
</evidence>
<organism evidence="5 6">
    <name type="scientific">Marinobacterium maritimum</name>
    <dbReference type="NCBI Taxonomy" id="500162"/>
    <lineage>
        <taxon>Bacteria</taxon>
        <taxon>Pseudomonadati</taxon>
        <taxon>Pseudomonadota</taxon>
        <taxon>Gammaproteobacteria</taxon>
        <taxon>Oceanospirillales</taxon>
        <taxon>Oceanospirillaceae</taxon>
        <taxon>Marinobacterium</taxon>
    </lineage>
</organism>
<dbReference type="PANTHER" id="PTHR33164:SF43">
    <property type="entry name" value="HTH-TYPE TRANSCRIPTIONAL REPRESSOR YETL"/>
    <property type="match status" value="1"/>
</dbReference>
<keyword evidence="2" id="KW-0238">DNA-binding</keyword>
<protein>
    <recommendedName>
        <fullName evidence="4">HTH marR-type domain-containing protein</fullName>
    </recommendedName>
</protein>
<dbReference type="EMBL" id="BAAAET010000001">
    <property type="protein sequence ID" value="GAA0682753.1"/>
    <property type="molecule type" value="Genomic_DNA"/>
</dbReference>
<dbReference type="PRINTS" id="PR00598">
    <property type="entry name" value="HTHMARR"/>
</dbReference>
<evidence type="ECO:0000259" key="4">
    <source>
        <dbReference type="PROSITE" id="PS50995"/>
    </source>
</evidence>
<dbReference type="InterPro" id="IPR000835">
    <property type="entry name" value="HTH_MarR-typ"/>
</dbReference>
<dbReference type="PANTHER" id="PTHR33164">
    <property type="entry name" value="TRANSCRIPTIONAL REGULATOR, MARR FAMILY"/>
    <property type="match status" value="1"/>
</dbReference>
<gene>
    <name evidence="5" type="ORF">GCM10009104_04640</name>
</gene>
<name>A0ABN1I255_9GAMM</name>
<dbReference type="Proteomes" id="UP001499915">
    <property type="component" value="Unassembled WGS sequence"/>
</dbReference>
<keyword evidence="1" id="KW-0805">Transcription regulation</keyword>
<dbReference type="InterPro" id="IPR039422">
    <property type="entry name" value="MarR/SlyA-like"/>
</dbReference>
<dbReference type="Gene3D" id="1.10.10.10">
    <property type="entry name" value="Winged helix-like DNA-binding domain superfamily/Winged helix DNA-binding domain"/>
    <property type="match status" value="1"/>
</dbReference>
<dbReference type="SUPFAM" id="SSF46785">
    <property type="entry name" value="Winged helix' DNA-binding domain"/>
    <property type="match status" value="1"/>
</dbReference>
<dbReference type="PROSITE" id="PS50995">
    <property type="entry name" value="HTH_MARR_2"/>
    <property type="match status" value="1"/>
</dbReference>
<evidence type="ECO:0000313" key="6">
    <source>
        <dbReference type="Proteomes" id="UP001499915"/>
    </source>
</evidence>
<dbReference type="PROSITE" id="PS01117">
    <property type="entry name" value="HTH_MARR_1"/>
    <property type="match status" value="1"/>
</dbReference>
<evidence type="ECO:0000256" key="2">
    <source>
        <dbReference type="ARBA" id="ARBA00023125"/>
    </source>
</evidence>
<proteinExistence type="predicted"/>
<dbReference type="InterPro" id="IPR036388">
    <property type="entry name" value="WH-like_DNA-bd_sf"/>
</dbReference>
<reference evidence="5 6" key="1">
    <citation type="journal article" date="2019" name="Int. J. Syst. Evol. Microbiol.">
        <title>The Global Catalogue of Microorganisms (GCM) 10K type strain sequencing project: providing services to taxonomists for standard genome sequencing and annotation.</title>
        <authorList>
            <consortium name="The Broad Institute Genomics Platform"/>
            <consortium name="The Broad Institute Genome Sequencing Center for Infectious Disease"/>
            <person name="Wu L."/>
            <person name="Ma J."/>
        </authorList>
    </citation>
    <scope>NUCLEOTIDE SEQUENCE [LARGE SCALE GENOMIC DNA]</scope>
    <source>
        <strain evidence="5 6">JCM 15134</strain>
    </source>
</reference>
<evidence type="ECO:0000313" key="5">
    <source>
        <dbReference type="EMBL" id="GAA0682753.1"/>
    </source>
</evidence>
<accession>A0ABN1I255</accession>
<dbReference type="RefSeq" id="WP_343801664.1">
    <property type="nucleotide sequence ID" value="NZ_BAAAET010000001.1"/>
</dbReference>
<keyword evidence="3" id="KW-0804">Transcription</keyword>
<comment type="caution">
    <text evidence="5">The sequence shown here is derived from an EMBL/GenBank/DDBJ whole genome shotgun (WGS) entry which is preliminary data.</text>
</comment>
<dbReference type="InterPro" id="IPR023187">
    <property type="entry name" value="Tscrpt_reg_MarR-type_CS"/>
</dbReference>
<dbReference type="Pfam" id="PF01047">
    <property type="entry name" value="MarR"/>
    <property type="match status" value="1"/>
</dbReference>
<feature type="domain" description="HTH marR-type" evidence="4">
    <location>
        <begin position="4"/>
        <end position="135"/>
    </location>
</feature>
<sequence>MQFDDCLFFHLTTAARHASRYWKQAVCEFGITGVQAMVLNVLYEQDCVPAACLVKKTCLDSATLSGVLDRLERDELLQRTPCREDGRAIRVSLTEPGRALAAQVYQRMAEANTTYRANLSDAELQQLQQLLKALP</sequence>
<keyword evidence="6" id="KW-1185">Reference proteome</keyword>
<evidence type="ECO:0000256" key="1">
    <source>
        <dbReference type="ARBA" id="ARBA00023015"/>
    </source>
</evidence>
<dbReference type="InterPro" id="IPR036390">
    <property type="entry name" value="WH_DNA-bd_sf"/>
</dbReference>